<feature type="region of interest" description="Disordered" evidence="1">
    <location>
        <begin position="49"/>
        <end position="72"/>
    </location>
</feature>
<feature type="transmembrane region" description="Helical" evidence="2">
    <location>
        <begin position="6"/>
        <end position="26"/>
    </location>
</feature>
<protein>
    <submittedName>
        <fullName evidence="3">Uncharacterized protein</fullName>
    </submittedName>
</protein>
<evidence type="ECO:0000256" key="1">
    <source>
        <dbReference type="SAM" id="MobiDB-lite"/>
    </source>
</evidence>
<dbReference type="Proteomes" id="UP001175226">
    <property type="component" value="Unassembled WGS sequence"/>
</dbReference>
<gene>
    <name evidence="3" type="ORF">EV421DRAFT_1833034</name>
</gene>
<name>A0AA39J8B3_9AGAR</name>
<comment type="caution">
    <text evidence="3">The sequence shown here is derived from an EMBL/GenBank/DDBJ whole genome shotgun (WGS) entry which is preliminary data.</text>
</comment>
<evidence type="ECO:0000256" key="2">
    <source>
        <dbReference type="SAM" id="Phobius"/>
    </source>
</evidence>
<evidence type="ECO:0000313" key="3">
    <source>
        <dbReference type="EMBL" id="KAK0436093.1"/>
    </source>
</evidence>
<sequence>MARRSRIHVAYHILISVTITSPVLGLRRSSKIWKIVYYALWFVRSVNSGSDNRLPNLPESGSLGNADPELLQ</sequence>
<proteinExistence type="predicted"/>
<reference evidence="3" key="1">
    <citation type="submission" date="2023-06" db="EMBL/GenBank/DDBJ databases">
        <authorList>
            <consortium name="Lawrence Berkeley National Laboratory"/>
            <person name="Ahrendt S."/>
            <person name="Sahu N."/>
            <person name="Indic B."/>
            <person name="Wong-Bajracharya J."/>
            <person name="Merenyi Z."/>
            <person name="Ke H.-M."/>
            <person name="Monk M."/>
            <person name="Kocsube S."/>
            <person name="Drula E."/>
            <person name="Lipzen A."/>
            <person name="Balint B."/>
            <person name="Henrissat B."/>
            <person name="Andreopoulos B."/>
            <person name="Martin F.M."/>
            <person name="Harder C.B."/>
            <person name="Rigling D."/>
            <person name="Ford K.L."/>
            <person name="Foster G.D."/>
            <person name="Pangilinan J."/>
            <person name="Papanicolaou A."/>
            <person name="Barry K."/>
            <person name="LaButti K."/>
            <person name="Viragh M."/>
            <person name="Koriabine M."/>
            <person name="Yan M."/>
            <person name="Riley R."/>
            <person name="Champramary S."/>
            <person name="Plett K.L."/>
            <person name="Tsai I.J."/>
            <person name="Slot J."/>
            <person name="Sipos G."/>
            <person name="Plett J."/>
            <person name="Nagy L.G."/>
            <person name="Grigoriev I.V."/>
        </authorList>
    </citation>
    <scope>NUCLEOTIDE SEQUENCE</scope>
    <source>
        <strain evidence="3">FPL87.14</strain>
    </source>
</reference>
<accession>A0AA39J8B3</accession>
<keyword evidence="4" id="KW-1185">Reference proteome</keyword>
<organism evidence="3 4">
    <name type="scientific">Armillaria borealis</name>
    <dbReference type="NCBI Taxonomy" id="47425"/>
    <lineage>
        <taxon>Eukaryota</taxon>
        <taxon>Fungi</taxon>
        <taxon>Dikarya</taxon>
        <taxon>Basidiomycota</taxon>
        <taxon>Agaricomycotina</taxon>
        <taxon>Agaricomycetes</taxon>
        <taxon>Agaricomycetidae</taxon>
        <taxon>Agaricales</taxon>
        <taxon>Marasmiineae</taxon>
        <taxon>Physalacriaceae</taxon>
        <taxon>Armillaria</taxon>
    </lineage>
</organism>
<keyword evidence="2" id="KW-0812">Transmembrane</keyword>
<dbReference type="EMBL" id="JAUEPT010000057">
    <property type="protein sequence ID" value="KAK0436093.1"/>
    <property type="molecule type" value="Genomic_DNA"/>
</dbReference>
<evidence type="ECO:0000313" key="4">
    <source>
        <dbReference type="Proteomes" id="UP001175226"/>
    </source>
</evidence>
<dbReference type="AlphaFoldDB" id="A0AA39J8B3"/>
<keyword evidence="2" id="KW-0472">Membrane</keyword>
<keyword evidence="2" id="KW-1133">Transmembrane helix</keyword>